<dbReference type="Proteomes" id="UP000223968">
    <property type="component" value="Unassembled WGS sequence"/>
</dbReference>
<name>A0A2B7XZZ6_9EURO</name>
<proteinExistence type="predicted"/>
<accession>A0A2B7XZZ6</accession>
<dbReference type="OrthoDB" id="2348401at2759"/>
<reference evidence="2 3" key="1">
    <citation type="submission" date="2017-10" db="EMBL/GenBank/DDBJ databases">
        <title>Comparative genomics in systemic dimorphic fungi from Ajellomycetaceae.</title>
        <authorList>
            <person name="Munoz J.F."/>
            <person name="Mcewen J.G."/>
            <person name="Clay O.K."/>
            <person name="Cuomo C.A."/>
        </authorList>
    </citation>
    <scope>NUCLEOTIDE SEQUENCE [LARGE SCALE GENOMIC DNA]</scope>
    <source>
        <strain evidence="2 3">UAMH5409</strain>
    </source>
</reference>
<evidence type="ECO:0000313" key="3">
    <source>
        <dbReference type="Proteomes" id="UP000223968"/>
    </source>
</evidence>
<protein>
    <submittedName>
        <fullName evidence="2">Uncharacterized protein</fullName>
    </submittedName>
</protein>
<keyword evidence="3" id="KW-1185">Reference proteome</keyword>
<organism evidence="2 3">
    <name type="scientific">Helicocarpus griseus UAMH5409</name>
    <dbReference type="NCBI Taxonomy" id="1447875"/>
    <lineage>
        <taxon>Eukaryota</taxon>
        <taxon>Fungi</taxon>
        <taxon>Dikarya</taxon>
        <taxon>Ascomycota</taxon>
        <taxon>Pezizomycotina</taxon>
        <taxon>Eurotiomycetes</taxon>
        <taxon>Eurotiomycetidae</taxon>
        <taxon>Onygenales</taxon>
        <taxon>Ajellomycetaceae</taxon>
        <taxon>Helicocarpus</taxon>
    </lineage>
</organism>
<sequence>MTSQGPGGSGNVADKMKDATQPEAMNGQAKFHYMTMQLSTFSSACINANAFARAGDSKTTTEKLSETVQQGMESAKKAGSGAMESAQDAAAKISESASGALGGELPLPINIGNKMRLACFV</sequence>
<gene>
    <name evidence="2" type="ORF">AJ79_02935</name>
</gene>
<comment type="caution">
    <text evidence="2">The sequence shown here is derived from an EMBL/GenBank/DDBJ whole genome shotgun (WGS) entry which is preliminary data.</text>
</comment>
<evidence type="ECO:0000256" key="1">
    <source>
        <dbReference type="SAM" id="MobiDB-lite"/>
    </source>
</evidence>
<feature type="region of interest" description="Disordered" evidence="1">
    <location>
        <begin position="1"/>
        <end position="24"/>
    </location>
</feature>
<feature type="compositionally biased region" description="Gly residues" evidence="1">
    <location>
        <begin position="1"/>
        <end position="10"/>
    </location>
</feature>
<evidence type="ECO:0000313" key="2">
    <source>
        <dbReference type="EMBL" id="PGH14600.1"/>
    </source>
</evidence>
<dbReference type="AlphaFoldDB" id="A0A2B7XZZ6"/>
<dbReference type="EMBL" id="PDNB01000033">
    <property type="protein sequence ID" value="PGH14600.1"/>
    <property type="molecule type" value="Genomic_DNA"/>
</dbReference>